<comment type="caution">
    <text evidence="4">The sequence shown here is derived from an EMBL/GenBank/DDBJ whole genome shotgun (WGS) entry which is preliminary data.</text>
</comment>
<name>A0AAD5G837_AMBAR</name>
<gene>
    <name evidence="4" type="ORF">M8C21_002533</name>
</gene>
<dbReference type="GO" id="GO:0005634">
    <property type="term" value="C:nucleus"/>
    <property type="evidence" value="ECO:0007669"/>
    <property type="project" value="InterPro"/>
</dbReference>
<keyword evidence="1" id="KW-0175">Coiled coil</keyword>
<dbReference type="Proteomes" id="UP001206925">
    <property type="component" value="Unassembled WGS sequence"/>
</dbReference>
<evidence type="ECO:0000313" key="4">
    <source>
        <dbReference type="EMBL" id="KAI7730946.1"/>
    </source>
</evidence>
<evidence type="ECO:0000313" key="5">
    <source>
        <dbReference type="Proteomes" id="UP001206925"/>
    </source>
</evidence>
<protein>
    <recommendedName>
        <fullName evidence="3">K-box domain-containing protein</fullName>
    </recommendedName>
</protein>
<dbReference type="PROSITE" id="PS51297">
    <property type="entry name" value="K_BOX"/>
    <property type="match status" value="1"/>
</dbReference>
<feature type="coiled-coil region" evidence="1">
    <location>
        <begin position="28"/>
        <end position="55"/>
    </location>
</feature>
<dbReference type="InterPro" id="IPR002487">
    <property type="entry name" value="TF_Kbox"/>
</dbReference>
<feature type="domain" description="K-box" evidence="3">
    <location>
        <begin position="28"/>
        <end position="118"/>
    </location>
</feature>
<keyword evidence="5" id="KW-1185">Reference proteome</keyword>
<evidence type="ECO:0000256" key="2">
    <source>
        <dbReference type="SAM" id="MobiDB-lite"/>
    </source>
</evidence>
<organism evidence="4 5">
    <name type="scientific">Ambrosia artemisiifolia</name>
    <name type="common">Common ragweed</name>
    <dbReference type="NCBI Taxonomy" id="4212"/>
    <lineage>
        <taxon>Eukaryota</taxon>
        <taxon>Viridiplantae</taxon>
        <taxon>Streptophyta</taxon>
        <taxon>Embryophyta</taxon>
        <taxon>Tracheophyta</taxon>
        <taxon>Spermatophyta</taxon>
        <taxon>Magnoliopsida</taxon>
        <taxon>eudicotyledons</taxon>
        <taxon>Gunneridae</taxon>
        <taxon>Pentapetalae</taxon>
        <taxon>asterids</taxon>
        <taxon>campanulids</taxon>
        <taxon>Asterales</taxon>
        <taxon>Asteraceae</taxon>
        <taxon>Asteroideae</taxon>
        <taxon>Heliantheae alliance</taxon>
        <taxon>Heliantheae</taxon>
        <taxon>Ambrosia</taxon>
    </lineage>
</organism>
<accession>A0AAD5G837</accession>
<dbReference type="GO" id="GO:0003700">
    <property type="term" value="F:DNA-binding transcription factor activity"/>
    <property type="evidence" value="ECO:0007669"/>
    <property type="project" value="InterPro"/>
</dbReference>
<proteinExistence type="predicted"/>
<evidence type="ECO:0000259" key="3">
    <source>
        <dbReference type="PROSITE" id="PS51297"/>
    </source>
</evidence>
<dbReference type="EMBL" id="JAMZMK010010585">
    <property type="protein sequence ID" value="KAI7730946.1"/>
    <property type="molecule type" value="Genomic_DNA"/>
</dbReference>
<dbReference type="AlphaFoldDB" id="A0AAD5G837"/>
<dbReference type="Pfam" id="PF01486">
    <property type="entry name" value="K-box"/>
    <property type="match status" value="1"/>
</dbReference>
<feature type="region of interest" description="Disordered" evidence="2">
    <location>
        <begin position="1"/>
        <end position="24"/>
    </location>
</feature>
<evidence type="ECO:0000256" key="1">
    <source>
        <dbReference type="SAM" id="Coils"/>
    </source>
</evidence>
<reference evidence="4" key="1">
    <citation type="submission" date="2022-06" db="EMBL/GenBank/DDBJ databases">
        <title>Uncovering the hologenomic basis of an extraordinary plant invasion.</title>
        <authorList>
            <person name="Bieker V.C."/>
            <person name="Martin M.D."/>
            <person name="Gilbert T."/>
            <person name="Hodgins K."/>
            <person name="Battlay P."/>
            <person name="Petersen B."/>
            <person name="Wilson J."/>
        </authorList>
    </citation>
    <scope>NUCLEOTIDE SEQUENCE</scope>
    <source>
        <strain evidence="4">AA19_3_7</strain>
        <tissue evidence="4">Leaf</tissue>
    </source>
</reference>
<sequence>MKSVIGRYHKAKEEQQQQQQITSPTSEVKFWQREAAMLKQQLQSMQENHRQMMGEELSGLSVQDLQVMENQLEMSIRNIRTKKGNVIQHENMELCNKVNQVSEENRQLYKQVYGMREAADSPTNRNNMFLTNGLSSIRRDDPHPHPDTIHLQLSQPTEQSTNLGLQLH</sequence>